<evidence type="ECO:0000313" key="2">
    <source>
        <dbReference type="Proteomes" id="UP001314170"/>
    </source>
</evidence>
<accession>A0AAV1QS20</accession>
<keyword evidence="2" id="KW-1185">Reference proteome</keyword>
<evidence type="ECO:0000313" key="1">
    <source>
        <dbReference type="EMBL" id="CAK7324388.1"/>
    </source>
</evidence>
<reference evidence="1 2" key="1">
    <citation type="submission" date="2024-01" db="EMBL/GenBank/DDBJ databases">
        <authorList>
            <person name="Waweru B."/>
        </authorList>
    </citation>
    <scope>NUCLEOTIDE SEQUENCE [LARGE SCALE GENOMIC DNA]</scope>
</reference>
<proteinExistence type="predicted"/>
<dbReference type="Proteomes" id="UP001314170">
    <property type="component" value="Unassembled WGS sequence"/>
</dbReference>
<gene>
    <name evidence="1" type="ORF">DCAF_LOCUS2032</name>
</gene>
<comment type="caution">
    <text evidence="1">The sequence shown here is derived from an EMBL/GenBank/DDBJ whole genome shotgun (WGS) entry which is preliminary data.</text>
</comment>
<organism evidence="1 2">
    <name type="scientific">Dovyalis caffra</name>
    <dbReference type="NCBI Taxonomy" id="77055"/>
    <lineage>
        <taxon>Eukaryota</taxon>
        <taxon>Viridiplantae</taxon>
        <taxon>Streptophyta</taxon>
        <taxon>Embryophyta</taxon>
        <taxon>Tracheophyta</taxon>
        <taxon>Spermatophyta</taxon>
        <taxon>Magnoliopsida</taxon>
        <taxon>eudicotyledons</taxon>
        <taxon>Gunneridae</taxon>
        <taxon>Pentapetalae</taxon>
        <taxon>rosids</taxon>
        <taxon>fabids</taxon>
        <taxon>Malpighiales</taxon>
        <taxon>Salicaceae</taxon>
        <taxon>Flacourtieae</taxon>
        <taxon>Dovyalis</taxon>
    </lineage>
</organism>
<protein>
    <submittedName>
        <fullName evidence="1">Uncharacterized protein</fullName>
    </submittedName>
</protein>
<name>A0AAV1QS20_9ROSI</name>
<dbReference type="AlphaFoldDB" id="A0AAV1QS20"/>
<sequence length="63" mass="7156">MRGKGVRLEAEFRFGKCLRVGRVLVLSLTFKTLFCPSGGRSRRTFKTRYSSSNRGRAPCVRSD</sequence>
<dbReference type="EMBL" id="CAWUPB010000301">
    <property type="protein sequence ID" value="CAK7324388.1"/>
    <property type="molecule type" value="Genomic_DNA"/>
</dbReference>